<keyword evidence="7" id="KW-1185">Reference proteome</keyword>
<dbReference type="SUPFAM" id="SSF52540">
    <property type="entry name" value="P-loop containing nucleoside triphosphate hydrolases"/>
    <property type="match status" value="1"/>
</dbReference>
<evidence type="ECO:0000313" key="7">
    <source>
        <dbReference type="Proteomes" id="UP000256900"/>
    </source>
</evidence>
<keyword evidence="3" id="KW-0547">Nucleotide-binding</keyword>
<comment type="similarity">
    <text evidence="1">Belongs to the ABC transporter superfamily.</text>
</comment>
<dbReference type="InterPro" id="IPR003593">
    <property type="entry name" value="AAA+_ATPase"/>
</dbReference>
<evidence type="ECO:0000256" key="3">
    <source>
        <dbReference type="ARBA" id="ARBA00022741"/>
    </source>
</evidence>
<dbReference type="OrthoDB" id="9807242at2"/>
<dbReference type="Proteomes" id="UP000256900">
    <property type="component" value="Unassembled WGS sequence"/>
</dbReference>
<evidence type="ECO:0000256" key="1">
    <source>
        <dbReference type="ARBA" id="ARBA00005417"/>
    </source>
</evidence>
<feature type="domain" description="ABC transporter" evidence="5">
    <location>
        <begin position="14"/>
        <end position="230"/>
    </location>
</feature>
<dbReference type="PANTHER" id="PTHR42788">
    <property type="entry name" value="TAURINE IMPORT ATP-BINDING PROTEIN-RELATED"/>
    <property type="match status" value="1"/>
</dbReference>
<dbReference type="GO" id="GO:0005524">
    <property type="term" value="F:ATP binding"/>
    <property type="evidence" value="ECO:0007669"/>
    <property type="project" value="UniProtKB-KW"/>
</dbReference>
<accession>A0A3D9YR99</accession>
<dbReference type="Gene3D" id="3.40.50.300">
    <property type="entry name" value="P-loop containing nucleotide triphosphate hydrolases"/>
    <property type="match status" value="1"/>
</dbReference>
<protein>
    <submittedName>
        <fullName evidence="6">NitT/TauT family transport system ATP-binding protein</fullName>
    </submittedName>
</protein>
<dbReference type="PROSITE" id="PS50893">
    <property type="entry name" value="ABC_TRANSPORTER_2"/>
    <property type="match status" value="1"/>
</dbReference>
<keyword evidence="4 6" id="KW-0067">ATP-binding</keyword>
<dbReference type="GO" id="GO:0016887">
    <property type="term" value="F:ATP hydrolysis activity"/>
    <property type="evidence" value="ECO:0007669"/>
    <property type="project" value="InterPro"/>
</dbReference>
<gene>
    <name evidence="6" type="ORF">DES32_2688</name>
</gene>
<dbReference type="PANTHER" id="PTHR42788:SF19">
    <property type="entry name" value="ALIPHATIC SULFONATES IMPORT ATP-BINDING PROTEIN SSUB 2"/>
    <property type="match status" value="1"/>
</dbReference>
<dbReference type="InterPro" id="IPR027417">
    <property type="entry name" value="P-loop_NTPase"/>
</dbReference>
<dbReference type="Pfam" id="PF00005">
    <property type="entry name" value="ABC_tran"/>
    <property type="match status" value="1"/>
</dbReference>
<keyword evidence="2" id="KW-0813">Transport</keyword>
<evidence type="ECO:0000313" key="6">
    <source>
        <dbReference type="EMBL" id="REF84578.1"/>
    </source>
</evidence>
<proteinExistence type="inferred from homology"/>
<dbReference type="InterPro" id="IPR017871">
    <property type="entry name" value="ABC_transporter-like_CS"/>
</dbReference>
<dbReference type="SMART" id="SM00382">
    <property type="entry name" value="AAA"/>
    <property type="match status" value="1"/>
</dbReference>
<reference evidence="6 7" key="1">
    <citation type="submission" date="2018-08" db="EMBL/GenBank/DDBJ databases">
        <title>Genomic Encyclopedia of Type Strains, Phase IV (KMG-IV): sequencing the most valuable type-strain genomes for metagenomic binning, comparative biology and taxonomic classification.</title>
        <authorList>
            <person name="Goeker M."/>
        </authorList>
    </citation>
    <scope>NUCLEOTIDE SEQUENCE [LARGE SCALE GENOMIC DNA]</scope>
    <source>
        <strain evidence="6 7">BW863</strain>
    </source>
</reference>
<organism evidence="6 7">
    <name type="scientific">Methylovirgula ligni</name>
    <dbReference type="NCBI Taxonomy" id="569860"/>
    <lineage>
        <taxon>Bacteria</taxon>
        <taxon>Pseudomonadati</taxon>
        <taxon>Pseudomonadota</taxon>
        <taxon>Alphaproteobacteria</taxon>
        <taxon>Hyphomicrobiales</taxon>
        <taxon>Beijerinckiaceae</taxon>
        <taxon>Methylovirgula</taxon>
    </lineage>
</organism>
<dbReference type="RefSeq" id="WP_115837211.1">
    <property type="nucleotide sequence ID" value="NZ_CP025086.1"/>
</dbReference>
<comment type="caution">
    <text evidence="6">The sequence shown here is derived from an EMBL/GenBank/DDBJ whole genome shotgun (WGS) entry which is preliminary data.</text>
</comment>
<evidence type="ECO:0000256" key="2">
    <source>
        <dbReference type="ARBA" id="ARBA00022448"/>
    </source>
</evidence>
<dbReference type="PROSITE" id="PS00211">
    <property type="entry name" value="ABC_TRANSPORTER_1"/>
    <property type="match status" value="1"/>
</dbReference>
<dbReference type="EMBL" id="QUMO01000004">
    <property type="protein sequence ID" value="REF84578.1"/>
    <property type="molecule type" value="Genomic_DNA"/>
</dbReference>
<name>A0A3D9YR99_9HYPH</name>
<dbReference type="InterPro" id="IPR050166">
    <property type="entry name" value="ABC_transporter_ATP-bind"/>
</dbReference>
<evidence type="ECO:0000256" key="4">
    <source>
        <dbReference type="ARBA" id="ARBA00022840"/>
    </source>
</evidence>
<sequence length="244" mass="26228">MSPAGDPKQLEVLVKRKAFRTANGDVREILHDFSLTLEAGKIHALVGPSGFGKTTLLRIIIGLDRDFEGSVTLPPGTKIGMVFQEPRLLPWRTVLDNLKLAAPEASETALASLAKDLGLDDHLRNFPGELSLGQARRVALARALAIEPNLLVLDEPFVSLDAALARRLASELAALVERTGVTTLLVTHDIDEAIRLADHIILLGHRPAEIVGNIDVSLPRRAMTADYAAKTKALIGAILAENAV</sequence>
<dbReference type="AlphaFoldDB" id="A0A3D9YR99"/>
<evidence type="ECO:0000259" key="5">
    <source>
        <dbReference type="PROSITE" id="PS50893"/>
    </source>
</evidence>
<dbReference type="InterPro" id="IPR003439">
    <property type="entry name" value="ABC_transporter-like_ATP-bd"/>
</dbReference>